<evidence type="ECO:0000259" key="13">
    <source>
        <dbReference type="Pfam" id="PF17956"/>
    </source>
</evidence>
<feature type="domain" description="Nicotinate/nicotinamide phosphoribosyltransferase" evidence="11">
    <location>
        <begin position="192"/>
        <end position="399"/>
    </location>
</feature>
<dbReference type="InterPro" id="IPR013785">
    <property type="entry name" value="Aldolase_TIM"/>
</dbReference>
<dbReference type="NCBIfam" id="TIGR01513">
    <property type="entry name" value="NAPRTase_put"/>
    <property type="match status" value="1"/>
</dbReference>
<dbReference type="SUPFAM" id="SSF51690">
    <property type="entry name" value="Nicotinate/Quinolinate PRTase C-terminal domain-like"/>
    <property type="match status" value="1"/>
</dbReference>
<feature type="domain" description="Nicotinate phosphoribosyltransferase N-terminal" evidence="12">
    <location>
        <begin position="6"/>
        <end position="131"/>
    </location>
</feature>
<evidence type="ECO:0000256" key="9">
    <source>
        <dbReference type="ARBA" id="ARBA00048668"/>
    </source>
</evidence>
<dbReference type="OrthoDB" id="193380at2759"/>
<comment type="caution">
    <text evidence="14">The sequence shown here is derived from an EMBL/GenBank/DDBJ whole genome shotgun (WGS) entry which is preliminary data.</text>
</comment>
<keyword evidence="15" id="KW-1185">Reference proteome</keyword>
<evidence type="ECO:0000256" key="3">
    <source>
        <dbReference type="ARBA" id="ARBA00013236"/>
    </source>
</evidence>
<accession>A0A9W8AY31</accession>
<dbReference type="PANTHER" id="PTHR11098">
    <property type="entry name" value="NICOTINATE PHOSPHORIBOSYLTRANSFERASE"/>
    <property type="match status" value="1"/>
</dbReference>
<keyword evidence="7 10" id="KW-0808">Transferase</keyword>
<dbReference type="Proteomes" id="UP001151582">
    <property type="component" value="Unassembled WGS sequence"/>
</dbReference>
<evidence type="ECO:0000313" key="15">
    <source>
        <dbReference type="Proteomes" id="UP001151582"/>
    </source>
</evidence>
<comment type="PTM">
    <text evidence="10">Transiently phosphorylated on a His residue during the reaction cycle. Phosphorylation strongly increases the affinity for substrates and increases the rate of nicotinate D-ribonucleotide production. Dephosphorylation regenerates the low-affinity form of the enzyme, leading to product release.</text>
</comment>
<evidence type="ECO:0000256" key="7">
    <source>
        <dbReference type="ARBA" id="ARBA00022679"/>
    </source>
</evidence>
<dbReference type="InterPro" id="IPR041525">
    <property type="entry name" value="N/Namide_PRibTrfase"/>
</dbReference>
<dbReference type="FunFam" id="3.20.20.70:FF:000076">
    <property type="entry name" value="Nicotinate phosphoribosyltransferase"/>
    <property type="match status" value="1"/>
</dbReference>
<evidence type="ECO:0000256" key="8">
    <source>
        <dbReference type="ARBA" id="ARBA00023426"/>
    </source>
</evidence>
<keyword evidence="5 10" id="KW-0436">Ligase</keyword>
<dbReference type="EMBL" id="JANBQB010001136">
    <property type="protein sequence ID" value="KAJ1972165.1"/>
    <property type="molecule type" value="Genomic_DNA"/>
</dbReference>
<evidence type="ECO:0000313" key="14">
    <source>
        <dbReference type="EMBL" id="KAJ1972165.1"/>
    </source>
</evidence>
<evidence type="ECO:0000256" key="10">
    <source>
        <dbReference type="RuleBase" id="RU365100"/>
    </source>
</evidence>
<dbReference type="Gene3D" id="3.20.20.70">
    <property type="entry name" value="Aldolase class I"/>
    <property type="match status" value="1"/>
</dbReference>
<reference evidence="14" key="1">
    <citation type="submission" date="2022-07" db="EMBL/GenBank/DDBJ databases">
        <title>Phylogenomic reconstructions and comparative analyses of Kickxellomycotina fungi.</title>
        <authorList>
            <person name="Reynolds N.K."/>
            <person name="Stajich J.E."/>
            <person name="Barry K."/>
            <person name="Grigoriev I.V."/>
            <person name="Crous P."/>
            <person name="Smith M.E."/>
        </authorList>
    </citation>
    <scope>NUCLEOTIDE SEQUENCE</scope>
    <source>
        <strain evidence="14">RSA 567</strain>
    </source>
</reference>
<evidence type="ECO:0000256" key="5">
    <source>
        <dbReference type="ARBA" id="ARBA00022598"/>
    </source>
</evidence>
<feature type="domain" description="Nicotinate phosphoribosyltransferase C-terminal" evidence="13">
    <location>
        <begin position="402"/>
        <end position="514"/>
    </location>
</feature>
<organism evidence="14 15">
    <name type="scientific">Dimargaris verticillata</name>
    <dbReference type="NCBI Taxonomy" id="2761393"/>
    <lineage>
        <taxon>Eukaryota</taxon>
        <taxon>Fungi</taxon>
        <taxon>Fungi incertae sedis</taxon>
        <taxon>Zoopagomycota</taxon>
        <taxon>Kickxellomycotina</taxon>
        <taxon>Dimargaritomycetes</taxon>
        <taxon>Dimargaritales</taxon>
        <taxon>Dimargaritaceae</taxon>
        <taxon>Dimargaris</taxon>
    </lineage>
</organism>
<gene>
    <name evidence="14" type="ORF">H4R34_005499</name>
</gene>
<comment type="similarity">
    <text evidence="2 10">Belongs to the NAPRTase family.</text>
</comment>
<protein>
    <recommendedName>
        <fullName evidence="3 10">Nicotinate phosphoribosyltransferase</fullName>
        <ecNumber evidence="3 10">6.3.4.21</ecNumber>
    </recommendedName>
</protein>
<dbReference type="PIRSF" id="PIRSF000484">
    <property type="entry name" value="NAPRT"/>
    <property type="match status" value="1"/>
</dbReference>
<dbReference type="InterPro" id="IPR007229">
    <property type="entry name" value="Nic_PRibTrfase-Fam"/>
</dbReference>
<comment type="pathway">
    <text evidence="1 10">Cofactor biosynthesis; NAD(+) biosynthesis; nicotinate D-ribonucleotide from nicotinate: step 1/1.</text>
</comment>
<evidence type="ECO:0000256" key="6">
    <source>
        <dbReference type="ARBA" id="ARBA00022642"/>
    </source>
</evidence>
<dbReference type="Pfam" id="PF04095">
    <property type="entry name" value="NAPRTase"/>
    <property type="match status" value="1"/>
</dbReference>
<dbReference type="GO" id="GO:0004516">
    <property type="term" value="F:nicotinate phosphoribosyltransferase activity"/>
    <property type="evidence" value="ECO:0007669"/>
    <property type="project" value="UniProtKB-UniRule"/>
</dbReference>
<dbReference type="CDD" id="cd01570">
    <property type="entry name" value="NAPRTase_A"/>
    <property type="match status" value="1"/>
</dbReference>
<proteinExistence type="inferred from homology"/>
<evidence type="ECO:0000259" key="12">
    <source>
        <dbReference type="Pfam" id="PF17767"/>
    </source>
</evidence>
<evidence type="ECO:0000256" key="2">
    <source>
        <dbReference type="ARBA" id="ARBA00010897"/>
    </source>
</evidence>
<keyword evidence="4" id="KW-0597">Phosphoprotein</keyword>
<dbReference type="Pfam" id="PF17956">
    <property type="entry name" value="NAPRTase_C"/>
    <property type="match status" value="1"/>
</dbReference>
<dbReference type="GO" id="GO:0034355">
    <property type="term" value="P:NAD+ biosynthetic process via the salvage pathway"/>
    <property type="evidence" value="ECO:0007669"/>
    <property type="project" value="TreeGrafter"/>
</dbReference>
<dbReference type="InterPro" id="IPR006405">
    <property type="entry name" value="Nic_PRibTrfase_pncB"/>
</dbReference>
<dbReference type="AlphaFoldDB" id="A0A9W8AY31"/>
<dbReference type="Gene3D" id="3.20.140.10">
    <property type="entry name" value="nicotinate phosphoribosyltransferase"/>
    <property type="match status" value="1"/>
</dbReference>
<evidence type="ECO:0000256" key="4">
    <source>
        <dbReference type="ARBA" id="ARBA00022553"/>
    </source>
</evidence>
<dbReference type="GO" id="GO:0005829">
    <property type="term" value="C:cytosol"/>
    <property type="evidence" value="ECO:0007669"/>
    <property type="project" value="TreeGrafter"/>
</dbReference>
<evidence type="ECO:0000259" key="11">
    <source>
        <dbReference type="Pfam" id="PF04095"/>
    </source>
</evidence>
<dbReference type="InterPro" id="IPR041619">
    <property type="entry name" value="NAPRTase_C"/>
</dbReference>
<dbReference type="EC" id="6.3.4.21" evidence="3 10"/>
<dbReference type="InterPro" id="IPR040727">
    <property type="entry name" value="NAPRTase_N"/>
</dbReference>
<dbReference type="Pfam" id="PF17767">
    <property type="entry name" value="NAPRTase_N"/>
    <property type="match status" value="1"/>
</dbReference>
<comment type="catalytic activity">
    <reaction evidence="9 10">
        <text>5-phospho-alpha-D-ribose 1-diphosphate + nicotinate + ATP + H2O = nicotinate beta-D-ribonucleotide + ADP + phosphate + diphosphate</text>
        <dbReference type="Rhea" id="RHEA:36163"/>
        <dbReference type="ChEBI" id="CHEBI:15377"/>
        <dbReference type="ChEBI" id="CHEBI:30616"/>
        <dbReference type="ChEBI" id="CHEBI:32544"/>
        <dbReference type="ChEBI" id="CHEBI:33019"/>
        <dbReference type="ChEBI" id="CHEBI:43474"/>
        <dbReference type="ChEBI" id="CHEBI:57502"/>
        <dbReference type="ChEBI" id="CHEBI:58017"/>
        <dbReference type="ChEBI" id="CHEBI:456216"/>
        <dbReference type="EC" id="6.3.4.21"/>
    </reaction>
</comment>
<dbReference type="SUPFAM" id="SSF54675">
    <property type="entry name" value="Nicotinate/Quinolinate PRTase N-terminal domain-like"/>
    <property type="match status" value="1"/>
</dbReference>
<sequence>MDNLTLFTDKYQINMAYAHFSAGRHHHRHVFDVYFRKLPFPDSPYCVFAGLAKVVEYLRGLRFTDTMIAFLAGEPEQYNEAFLTFLRSWRFDATVLSQREGALVFPGEPLMRVEGPILTALMVETALLCIVGYQTLVATKAARVVAAATLNHPDIIHPARQAFNITAWNDSSNTASGDTLPPPRVNRYQPILMEFGSRRAQETEAALWAARSAYLVGFDATSNVLASQRFGIPSVGTQSHAWIESFPDEVTAFRAYAKAFPDNTILLVDTYDTLGSGVPNAIRVAQELADNGGHQLMGIRLDSGDLASLSRQARAMLDEAGFPDVDIIASSDLDEHAILALRRQGCSIDTYGVGTRLTTVFDQPALGMVYKLAATQVRESPLDWTPAIKLAATPEKTTVPGRKLVYRLIAQATNVFYGDYVCLEDEPPAINQPQVRLYSPQGYAGRIAAADYQWTGTLETVVNAGQFRAPACVDFATARYHYANSTEAFPESFFQFGTTVHKRCVFWSEALYNLTQSLIQKRSAKSVS</sequence>
<keyword evidence="6 10" id="KW-0662">Pyridine nucleotide biosynthesis</keyword>
<dbReference type="PANTHER" id="PTHR11098:SF1">
    <property type="entry name" value="NICOTINATE PHOSPHORIBOSYLTRANSFERASE"/>
    <property type="match status" value="1"/>
</dbReference>
<evidence type="ECO:0000256" key="1">
    <source>
        <dbReference type="ARBA" id="ARBA00004952"/>
    </source>
</evidence>
<dbReference type="GO" id="GO:0016740">
    <property type="term" value="F:transferase activity"/>
    <property type="evidence" value="ECO:0007669"/>
    <property type="project" value="UniProtKB-KW"/>
</dbReference>
<name>A0A9W8AY31_9FUNG</name>
<comment type="function">
    <text evidence="8">Catalyzes the first step in the biosynthesis of NAD from nicotinic acid, the ATP-dependent synthesis of beta-nicotinate D-ribonucleotide from nicotinate and 5-phospho-D-ribose 1-phosphate. Helps prevent cellular oxidative stress via its role in NAD biosynthesis.</text>
</comment>
<dbReference type="InterPro" id="IPR036068">
    <property type="entry name" value="Nicotinate_pribotase-like_C"/>
</dbReference>